<protein>
    <submittedName>
        <fullName evidence="1">Competence protein ComK</fullName>
    </submittedName>
</protein>
<evidence type="ECO:0000313" key="2">
    <source>
        <dbReference type="Proteomes" id="UP001303902"/>
    </source>
</evidence>
<organism evidence="1 2">
    <name type="scientific">Sporosarcina oncorhynchi</name>
    <dbReference type="NCBI Taxonomy" id="3056444"/>
    <lineage>
        <taxon>Bacteria</taxon>
        <taxon>Bacillati</taxon>
        <taxon>Bacillota</taxon>
        <taxon>Bacilli</taxon>
        <taxon>Bacillales</taxon>
        <taxon>Caryophanaceae</taxon>
        <taxon>Sporosarcina</taxon>
    </lineage>
</organism>
<keyword evidence="2" id="KW-1185">Reference proteome</keyword>
<sequence>MNNEISTLINKGIMAYVGTFNEVGKHVTDIYSSEDVYQVDVEPKKLLDKVLNYYGSNYRGAIASSKSILGPVDMAPISIGGPNGYILFTSMSPSIPECTFFFLHHIRSYHAIDSKTTAVVLSNGEILHVPVSRRSFQSRYHKALELKEKMASRSLYYIPYDMGEHYQAVSDKTVFYRVKKQSD</sequence>
<gene>
    <name evidence="1" type="ORF">QWT69_02900</name>
</gene>
<reference evidence="1 2" key="1">
    <citation type="submission" date="2023-06" db="EMBL/GenBank/DDBJ databases">
        <title>Sporosarcina sp. nov., isolated from Korean tranditional fermented seafood 'Jeotgal'.</title>
        <authorList>
            <person name="Yang A.I."/>
            <person name="Shin N.-R."/>
        </authorList>
    </citation>
    <scope>NUCLEOTIDE SEQUENCE [LARGE SCALE GENOMIC DNA]</scope>
    <source>
        <strain evidence="1 2">T2O-4</strain>
    </source>
</reference>
<proteinExistence type="predicted"/>
<evidence type="ECO:0000313" key="1">
    <source>
        <dbReference type="EMBL" id="WOV88088.1"/>
    </source>
</evidence>
<accession>A0ABZ0L6G4</accession>
<dbReference type="Pfam" id="PF06338">
    <property type="entry name" value="ComK"/>
    <property type="match status" value="1"/>
</dbReference>
<dbReference type="RefSeq" id="WP_317968791.1">
    <property type="nucleotide sequence ID" value="NZ_CP129118.1"/>
</dbReference>
<dbReference type="EMBL" id="CP129118">
    <property type="protein sequence ID" value="WOV88088.1"/>
    <property type="molecule type" value="Genomic_DNA"/>
</dbReference>
<name>A0ABZ0L6G4_9BACL</name>
<dbReference type="Proteomes" id="UP001303902">
    <property type="component" value="Chromosome"/>
</dbReference>
<dbReference type="InterPro" id="IPR010461">
    <property type="entry name" value="ComK"/>
</dbReference>